<name>A0ABQ6KUW7_ASPOZ</name>
<proteinExistence type="predicted"/>
<feature type="region of interest" description="Disordered" evidence="1">
    <location>
        <begin position="251"/>
        <end position="318"/>
    </location>
</feature>
<feature type="compositionally biased region" description="Polar residues" evidence="1">
    <location>
        <begin position="388"/>
        <end position="405"/>
    </location>
</feature>
<dbReference type="Proteomes" id="UP001165189">
    <property type="component" value="Unassembled WGS sequence"/>
</dbReference>
<protein>
    <submittedName>
        <fullName evidence="2">Unnamed protein product</fullName>
    </submittedName>
</protein>
<accession>A0ABQ6KUW7</accession>
<evidence type="ECO:0000313" key="3">
    <source>
        <dbReference type="Proteomes" id="UP001165189"/>
    </source>
</evidence>
<feature type="region of interest" description="Disordered" evidence="1">
    <location>
        <begin position="369"/>
        <end position="405"/>
    </location>
</feature>
<evidence type="ECO:0000256" key="1">
    <source>
        <dbReference type="SAM" id="MobiDB-lite"/>
    </source>
</evidence>
<keyword evidence="3" id="KW-1185">Reference proteome</keyword>
<evidence type="ECO:0000313" key="2">
    <source>
        <dbReference type="EMBL" id="GMG47493.1"/>
    </source>
</evidence>
<comment type="caution">
    <text evidence="2">The sequence shown here is derived from an EMBL/GenBank/DDBJ whole genome shotgun (WGS) entry which is preliminary data.</text>
</comment>
<gene>
    <name evidence="2" type="ORF">Aory05_000622400</name>
</gene>
<feature type="region of interest" description="Disordered" evidence="1">
    <location>
        <begin position="475"/>
        <end position="503"/>
    </location>
</feature>
<feature type="region of interest" description="Disordered" evidence="1">
    <location>
        <begin position="135"/>
        <end position="169"/>
    </location>
</feature>
<feature type="compositionally biased region" description="Polar residues" evidence="1">
    <location>
        <begin position="257"/>
        <end position="294"/>
    </location>
</feature>
<feature type="compositionally biased region" description="Polar residues" evidence="1">
    <location>
        <begin position="369"/>
        <end position="378"/>
    </location>
</feature>
<feature type="compositionally biased region" description="Polar residues" evidence="1">
    <location>
        <begin position="302"/>
        <end position="314"/>
    </location>
</feature>
<organism evidence="2 3">
    <name type="scientific">Aspergillus oryzae var. brunneus</name>
    <dbReference type="NCBI Taxonomy" id="332754"/>
    <lineage>
        <taxon>Eukaryota</taxon>
        <taxon>Fungi</taxon>
        <taxon>Dikarya</taxon>
        <taxon>Ascomycota</taxon>
        <taxon>Pezizomycotina</taxon>
        <taxon>Eurotiomycetes</taxon>
        <taxon>Eurotiomycetidae</taxon>
        <taxon>Eurotiales</taxon>
        <taxon>Aspergillaceae</taxon>
        <taxon>Aspergillus</taxon>
        <taxon>Aspergillus subgen. Circumdati</taxon>
    </lineage>
</organism>
<dbReference type="EMBL" id="BSYB01000024">
    <property type="protein sequence ID" value="GMG47493.1"/>
    <property type="molecule type" value="Genomic_DNA"/>
</dbReference>
<feature type="compositionally biased region" description="Low complexity" evidence="1">
    <location>
        <begin position="147"/>
        <end position="156"/>
    </location>
</feature>
<reference evidence="2" key="1">
    <citation type="submission" date="2023-04" db="EMBL/GenBank/DDBJ databases">
        <title>Aspergillus oryzae var. brunneus NBRC 4377.</title>
        <authorList>
            <person name="Ichikawa N."/>
            <person name="Sato H."/>
            <person name="Tonouchi N."/>
        </authorList>
    </citation>
    <scope>NUCLEOTIDE SEQUENCE</scope>
    <source>
        <strain evidence="2">NBRC 4377</strain>
    </source>
</reference>
<sequence>MTPTANLFNRFISVQIYHALIILSIELLPTTLWISSIRSSPFTSYSSMIFDIMSPRVNITKKRRWSPRMEDQQKLANAKKNLSSLHTFTFNLMKNKTSPRIKYRDSRVEIPHFDSERITSMLGDATHTPLDLHEQFDSDEDQGRPLSSSSSNTSSRRSIHGSLNTPITPVTPLLVHSELEISSTEPFPDYYESCEQNTAVIDKDHEEAYNNAIGKVFEESVRMRELGAGTTPATISPLATHVGCPVTIDSYPRQDKSNISLTSHSALRNETTGRTQPSTAPTSVSRISPTTSVRADSDKGASMTSASQTRTTLEYTGAHLSRTSNATSTIYNDASVRDFAFGAAPPPTIAPPFMADGRPGIQARHIPSIQSSSTSNGWSERALGQPSPVASVSHTVPGTSDTRIRSDQNNQYYGLSFHSSQSTIAGSISGHNTGQVDFTSPQDSMSVSGSVCSSQTSKRTLSIDDMAMPDVLPTPNFQPPIGTGRPLPGATPRPAPNPRMQRRLHEAEERKLNILEEMKIILRADHMKDDIQRRFTAMTDIILRMEWILFRRDVKPDGTRTNEFLSAPIVAEVQELAIPMVQCLAWLDKKLACELSIANQVLHWVIQIAKDEDLDVYQRFRQMARVIVRNLRKPRPLEKHLLAVFQDLYDAYVYSDFLDIRNRQILQEEGFHIERDNLTRLLIAGWDVLNRAIETYNEIITINFDIKNRFIDPVMERLPRSYEIWEEEWDDHERQCETQRNMDLEKLWMEAEERACAEAQEQEVARAQARAMAEFRAQMQWPGQRQGYGQWHVDSRIPV</sequence>